<sequence length="376" mass="43661">MIAIEDEKVLVGHEDGTISMWQYYRRGRDLDYLYKFQPHDEQAVTHLVNVSRTHFISINKKFEVRLWDKMMRSSSSFDTSEVVKYLRSEAILLPNNLIAIGGNGHSHHWRDMTFWIWDADKKLDFGKCIFQDQKTFWSPRFIHLGVTAQGFLITCGDCHSDISIWRINRNECTKICEGGGGRFYSMSYLPTGDIVTGCHSLEFFRISGESIEFLEEESIDNGNVADFLYPAGVSSLFITYRSRDSDAFRLWNLITRGSMSSDNYISPRGDRGLDITVLERANVVLCLTEKADKIIIHNFVQRDIFHFPKNLAEIRKIARVLFQAQQMEMNYFSRLPVEIIMKIILLTPNCMTESEKKFSYKIATNYFCFPSVRDEC</sequence>
<dbReference type="EMBL" id="CM056743">
    <property type="protein sequence ID" value="KAJ8674187.1"/>
    <property type="molecule type" value="Genomic_DNA"/>
</dbReference>
<comment type="caution">
    <text evidence="1">The sequence shown here is derived from an EMBL/GenBank/DDBJ whole genome shotgun (WGS) entry which is preliminary data.</text>
</comment>
<proteinExistence type="predicted"/>
<reference evidence="1" key="1">
    <citation type="submission" date="2023-04" db="EMBL/GenBank/DDBJ databases">
        <title>A chromosome-level genome assembly of the parasitoid wasp Eretmocerus hayati.</title>
        <authorList>
            <person name="Zhong Y."/>
            <person name="Liu S."/>
            <person name="Liu Y."/>
        </authorList>
    </citation>
    <scope>NUCLEOTIDE SEQUENCE</scope>
    <source>
        <strain evidence="1">ZJU_SS_LIU_2023</strain>
    </source>
</reference>
<dbReference type="Proteomes" id="UP001239111">
    <property type="component" value="Chromosome 3"/>
</dbReference>
<organism evidence="1 2">
    <name type="scientific">Eretmocerus hayati</name>
    <dbReference type="NCBI Taxonomy" id="131215"/>
    <lineage>
        <taxon>Eukaryota</taxon>
        <taxon>Metazoa</taxon>
        <taxon>Ecdysozoa</taxon>
        <taxon>Arthropoda</taxon>
        <taxon>Hexapoda</taxon>
        <taxon>Insecta</taxon>
        <taxon>Pterygota</taxon>
        <taxon>Neoptera</taxon>
        <taxon>Endopterygota</taxon>
        <taxon>Hymenoptera</taxon>
        <taxon>Apocrita</taxon>
        <taxon>Proctotrupomorpha</taxon>
        <taxon>Chalcidoidea</taxon>
        <taxon>Aphelinidae</taxon>
        <taxon>Aphelininae</taxon>
        <taxon>Eretmocerus</taxon>
    </lineage>
</organism>
<accession>A0ACC2NVC4</accession>
<evidence type="ECO:0000313" key="2">
    <source>
        <dbReference type="Proteomes" id="UP001239111"/>
    </source>
</evidence>
<gene>
    <name evidence="1" type="ORF">QAD02_005449</name>
</gene>
<keyword evidence="2" id="KW-1185">Reference proteome</keyword>
<protein>
    <submittedName>
        <fullName evidence="1">Uncharacterized protein</fullName>
    </submittedName>
</protein>
<evidence type="ECO:0000313" key="1">
    <source>
        <dbReference type="EMBL" id="KAJ8674187.1"/>
    </source>
</evidence>
<name>A0ACC2NVC4_9HYME</name>